<dbReference type="KEGG" id="sesp:BN6_71390"/>
<dbReference type="eggNOG" id="COG3324">
    <property type="taxonomic scope" value="Bacteria"/>
</dbReference>
<reference evidence="2 3" key="1">
    <citation type="journal article" date="2012" name="BMC Genomics">
        <title>Complete genome sequence of Saccharothrix espanaensis DSM 44229T and comparison to the other completely sequenced Pseudonocardiaceae.</title>
        <authorList>
            <person name="Strobel T."/>
            <person name="Al-Dilaimi A."/>
            <person name="Blom J."/>
            <person name="Gessner A."/>
            <person name="Kalinowski J."/>
            <person name="Luzhetska M."/>
            <person name="Puhler A."/>
            <person name="Szczepanowski R."/>
            <person name="Bechthold A."/>
            <person name="Ruckert C."/>
        </authorList>
    </citation>
    <scope>NUCLEOTIDE SEQUENCE [LARGE SCALE GENOMIC DNA]</scope>
    <source>
        <strain evidence="3">ATCC 51144 / DSM 44229 / JCM 9112 / NBRC 15066 / NRRL 15764</strain>
    </source>
</reference>
<dbReference type="HOGENOM" id="CLU_1414271_0_0_11"/>
<dbReference type="PROSITE" id="PS51819">
    <property type="entry name" value="VOC"/>
    <property type="match status" value="1"/>
</dbReference>
<dbReference type="PATRIC" id="fig|1179773.3.peg.7213"/>
<protein>
    <recommendedName>
        <fullName evidence="1">VOC domain-containing protein</fullName>
    </recommendedName>
</protein>
<feature type="domain" description="VOC" evidence="1">
    <location>
        <begin position="5"/>
        <end position="114"/>
    </location>
</feature>
<evidence type="ECO:0000259" key="1">
    <source>
        <dbReference type="PROSITE" id="PS51819"/>
    </source>
</evidence>
<dbReference type="PANTHER" id="PTHR33993:SF14">
    <property type="entry name" value="GB|AAF24581.1"/>
    <property type="match status" value="1"/>
</dbReference>
<dbReference type="Gene3D" id="3.10.180.10">
    <property type="entry name" value="2,3-Dihydroxybiphenyl 1,2-Dioxygenase, domain 1"/>
    <property type="match status" value="1"/>
</dbReference>
<dbReference type="SUPFAM" id="SSF54593">
    <property type="entry name" value="Glyoxalase/Bleomycin resistance protein/Dihydroxybiphenyl dioxygenase"/>
    <property type="match status" value="1"/>
</dbReference>
<accession>K0KC23</accession>
<keyword evidence="3" id="KW-1185">Reference proteome</keyword>
<dbReference type="PANTHER" id="PTHR33993">
    <property type="entry name" value="GLYOXALASE-RELATED"/>
    <property type="match status" value="1"/>
</dbReference>
<name>K0KC23_SACES</name>
<proteinExistence type="predicted"/>
<dbReference type="AlphaFoldDB" id="K0KC23"/>
<dbReference type="InterPro" id="IPR037523">
    <property type="entry name" value="VOC_core"/>
</dbReference>
<dbReference type="InterPro" id="IPR052164">
    <property type="entry name" value="Anthracycline_SecMetBiosynth"/>
</dbReference>
<dbReference type="Proteomes" id="UP000006281">
    <property type="component" value="Chromosome"/>
</dbReference>
<dbReference type="InterPro" id="IPR041581">
    <property type="entry name" value="Glyoxalase_6"/>
</dbReference>
<dbReference type="InterPro" id="IPR029068">
    <property type="entry name" value="Glyas_Bleomycin-R_OHBP_Dase"/>
</dbReference>
<evidence type="ECO:0000313" key="3">
    <source>
        <dbReference type="Proteomes" id="UP000006281"/>
    </source>
</evidence>
<sequence>MTGSMFCWMDLKTRDVPGAAAFFETALGWRFTGREIVAGEHRIGGVSDLADPFYPPGIPAHIACYLAVDDVAGVAEAAVAHGARLVVGPFEVEGQGAVATLLDPVGVAFSLWEARGFAGWDFPPGTPNAPIGAVHVSDDSDRARRFYRDALGLDATVEHGDAARWEIVVHAAGRTRLTGPDGLDFRLDPLPG</sequence>
<dbReference type="Pfam" id="PF18029">
    <property type="entry name" value="Glyoxalase_6"/>
    <property type="match status" value="1"/>
</dbReference>
<organism evidence="2 3">
    <name type="scientific">Saccharothrix espanaensis (strain ATCC 51144 / DSM 44229 / JCM 9112 / NBRC 15066 / NRRL 15764)</name>
    <dbReference type="NCBI Taxonomy" id="1179773"/>
    <lineage>
        <taxon>Bacteria</taxon>
        <taxon>Bacillati</taxon>
        <taxon>Actinomycetota</taxon>
        <taxon>Actinomycetes</taxon>
        <taxon>Pseudonocardiales</taxon>
        <taxon>Pseudonocardiaceae</taxon>
        <taxon>Saccharothrix</taxon>
    </lineage>
</organism>
<dbReference type="STRING" id="1179773.BN6_71390"/>
<evidence type="ECO:0000313" key="2">
    <source>
        <dbReference type="EMBL" id="CCH34374.1"/>
    </source>
</evidence>
<dbReference type="EMBL" id="HE804045">
    <property type="protein sequence ID" value="CCH34374.1"/>
    <property type="molecule type" value="Genomic_DNA"/>
</dbReference>
<gene>
    <name evidence="2" type="ordered locus">BN6_71390</name>
</gene>